<feature type="chain" id="PRO_5043685866" description="Secreted protein" evidence="1">
    <location>
        <begin position="25"/>
        <end position="101"/>
    </location>
</feature>
<proteinExistence type="predicted"/>
<dbReference type="AlphaFoldDB" id="A0AAV4TU93"/>
<keyword evidence="3" id="KW-1185">Reference proteome</keyword>
<evidence type="ECO:0000313" key="2">
    <source>
        <dbReference type="EMBL" id="GIY48862.1"/>
    </source>
</evidence>
<gene>
    <name evidence="2" type="ORF">CDAR_41</name>
</gene>
<evidence type="ECO:0000313" key="3">
    <source>
        <dbReference type="Proteomes" id="UP001054837"/>
    </source>
</evidence>
<evidence type="ECO:0008006" key="4">
    <source>
        <dbReference type="Google" id="ProtNLM"/>
    </source>
</evidence>
<dbReference type="EMBL" id="BPLQ01010163">
    <property type="protein sequence ID" value="GIY48862.1"/>
    <property type="molecule type" value="Genomic_DNA"/>
</dbReference>
<organism evidence="2 3">
    <name type="scientific">Caerostris darwini</name>
    <dbReference type="NCBI Taxonomy" id="1538125"/>
    <lineage>
        <taxon>Eukaryota</taxon>
        <taxon>Metazoa</taxon>
        <taxon>Ecdysozoa</taxon>
        <taxon>Arthropoda</taxon>
        <taxon>Chelicerata</taxon>
        <taxon>Arachnida</taxon>
        <taxon>Araneae</taxon>
        <taxon>Araneomorphae</taxon>
        <taxon>Entelegynae</taxon>
        <taxon>Araneoidea</taxon>
        <taxon>Araneidae</taxon>
        <taxon>Caerostris</taxon>
    </lineage>
</organism>
<protein>
    <recommendedName>
        <fullName evidence="4">Secreted protein</fullName>
    </recommendedName>
</protein>
<accession>A0AAV4TU93</accession>
<dbReference type="Proteomes" id="UP001054837">
    <property type="component" value="Unassembled WGS sequence"/>
</dbReference>
<sequence>MFPSLHKFAFITAALLQNIATSWSLQSSSLRAVVVTCLPTYTVVRCMLNGNGVLHKKRKMRCCEFDDLVGVLDVKIRLDRGHNMLPPLRRQTRDTISSVSM</sequence>
<name>A0AAV4TU93_9ARAC</name>
<feature type="signal peptide" evidence="1">
    <location>
        <begin position="1"/>
        <end position="24"/>
    </location>
</feature>
<reference evidence="2 3" key="1">
    <citation type="submission" date="2021-06" db="EMBL/GenBank/DDBJ databases">
        <title>Caerostris darwini draft genome.</title>
        <authorList>
            <person name="Kono N."/>
            <person name="Arakawa K."/>
        </authorList>
    </citation>
    <scope>NUCLEOTIDE SEQUENCE [LARGE SCALE GENOMIC DNA]</scope>
</reference>
<keyword evidence="1" id="KW-0732">Signal</keyword>
<evidence type="ECO:0000256" key="1">
    <source>
        <dbReference type="SAM" id="SignalP"/>
    </source>
</evidence>
<comment type="caution">
    <text evidence="2">The sequence shown here is derived from an EMBL/GenBank/DDBJ whole genome shotgun (WGS) entry which is preliminary data.</text>
</comment>